<dbReference type="SUPFAM" id="SSF48452">
    <property type="entry name" value="TPR-like"/>
    <property type="match status" value="1"/>
</dbReference>
<sequence length="292" mass="34297">MESIRKLKKQILTEELKRRRRTRSKWPLVILALVLLAALGGGAWYHYNQENFALRKFQRAQELLVEKNYAEAARLFETLGKKHPDFPHADEALFRVGELQHLYLRKDQEALLTFLLVEKNYPESPFSLRAQQLAADIYMDRLEDYSRAVVAYQKLIDQGVVDSDQLQYRIAEAYFRLNNFEQARIEWQTLLQLFPESPLVPEVAYRVAVCWALEGDHQQAAEDFQAVHAAWPEHPYGLEARFGLASLLEEQEHLLEALDLLLELRDRYPRPEVLEQRIEQVKERIDKKQDAI</sequence>
<dbReference type="InterPro" id="IPR011990">
    <property type="entry name" value="TPR-like_helical_dom_sf"/>
</dbReference>
<keyword evidence="1" id="KW-0802">TPR repeat</keyword>
<evidence type="ECO:0000313" key="3">
    <source>
        <dbReference type="EMBL" id="UWZ78051.1"/>
    </source>
</evidence>
<name>A0ABY5ZLB0_9BACT</name>
<reference evidence="3" key="1">
    <citation type="journal article" date="2022" name="Environ. Microbiol.">
        <title>Geoalkalibacter halelectricus SAP #1 sp. nov. possessing extracellular electron transfer and mineral#reducing capabilities from a haloalkaline environment.</title>
        <authorList>
            <person name="Yadav S."/>
            <person name="Singh R."/>
            <person name="Sundharam S.S."/>
            <person name="Chaudhary S."/>
            <person name="Krishnamurthi S."/>
            <person name="Patil S.A."/>
        </authorList>
    </citation>
    <scope>NUCLEOTIDE SEQUENCE</scope>
    <source>
        <strain evidence="3">SAP-1</strain>
    </source>
</reference>
<dbReference type="SMART" id="SM00028">
    <property type="entry name" value="TPR"/>
    <property type="match status" value="4"/>
</dbReference>
<keyword evidence="2" id="KW-1133">Transmembrane helix</keyword>
<dbReference type="PROSITE" id="PS50005">
    <property type="entry name" value="TPR"/>
    <property type="match status" value="1"/>
</dbReference>
<evidence type="ECO:0000256" key="1">
    <source>
        <dbReference type="PROSITE-ProRule" id="PRU00339"/>
    </source>
</evidence>
<dbReference type="InterPro" id="IPR019734">
    <property type="entry name" value="TPR_rpt"/>
</dbReference>
<protein>
    <submittedName>
        <fullName evidence="3">Tetratricopeptide repeat protein</fullName>
    </submittedName>
</protein>
<dbReference type="Gene3D" id="1.25.40.10">
    <property type="entry name" value="Tetratricopeptide repeat domain"/>
    <property type="match status" value="2"/>
</dbReference>
<proteinExistence type="predicted"/>
<dbReference type="RefSeq" id="WP_260746399.1">
    <property type="nucleotide sequence ID" value="NZ_CP092109.1"/>
</dbReference>
<gene>
    <name evidence="3" type="ORF">L9S41_10100</name>
</gene>
<dbReference type="PANTHER" id="PTHR37423">
    <property type="entry name" value="SOLUBLE LYTIC MUREIN TRANSGLYCOSYLASE-RELATED"/>
    <property type="match status" value="1"/>
</dbReference>
<feature type="transmembrane region" description="Helical" evidence="2">
    <location>
        <begin position="26"/>
        <end position="47"/>
    </location>
</feature>
<dbReference type="Pfam" id="PF13432">
    <property type="entry name" value="TPR_16"/>
    <property type="match status" value="2"/>
</dbReference>
<keyword evidence="2" id="KW-0472">Membrane</keyword>
<evidence type="ECO:0000256" key="2">
    <source>
        <dbReference type="SAM" id="Phobius"/>
    </source>
</evidence>
<accession>A0ABY5ZLB0</accession>
<dbReference type="Proteomes" id="UP001060414">
    <property type="component" value="Chromosome"/>
</dbReference>
<dbReference type="EMBL" id="CP092109">
    <property type="protein sequence ID" value="UWZ78051.1"/>
    <property type="molecule type" value="Genomic_DNA"/>
</dbReference>
<keyword evidence="2" id="KW-0812">Transmembrane</keyword>
<organism evidence="3 4">
    <name type="scientific">Geoalkalibacter halelectricus</name>
    <dbReference type="NCBI Taxonomy" id="2847045"/>
    <lineage>
        <taxon>Bacteria</taxon>
        <taxon>Pseudomonadati</taxon>
        <taxon>Thermodesulfobacteriota</taxon>
        <taxon>Desulfuromonadia</taxon>
        <taxon>Desulfuromonadales</taxon>
        <taxon>Geoalkalibacteraceae</taxon>
        <taxon>Geoalkalibacter</taxon>
    </lineage>
</organism>
<keyword evidence="4" id="KW-1185">Reference proteome</keyword>
<feature type="repeat" description="TPR" evidence="1">
    <location>
        <begin position="164"/>
        <end position="197"/>
    </location>
</feature>
<evidence type="ECO:0000313" key="4">
    <source>
        <dbReference type="Proteomes" id="UP001060414"/>
    </source>
</evidence>
<dbReference type="PANTHER" id="PTHR37423:SF2">
    <property type="entry name" value="MEMBRANE-BOUND LYTIC MUREIN TRANSGLYCOSYLASE C"/>
    <property type="match status" value="1"/>
</dbReference>